<organism evidence="1 2">
    <name type="scientific">Diversispora eburnea</name>
    <dbReference type="NCBI Taxonomy" id="1213867"/>
    <lineage>
        <taxon>Eukaryota</taxon>
        <taxon>Fungi</taxon>
        <taxon>Fungi incertae sedis</taxon>
        <taxon>Mucoromycota</taxon>
        <taxon>Glomeromycotina</taxon>
        <taxon>Glomeromycetes</taxon>
        <taxon>Diversisporales</taxon>
        <taxon>Diversisporaceae</taxon>
        <taxon>Diversispora</taxon>
    </lineage>
</organism>
<dbReference type="OrthoDB" id="2447036at2759"/>
<accession>A0A9N9FV25</accession>
<evidence type="ECO:0000313" key="1">
    <source>
        <dbReference type="EMBL" id="CAG8562138.1"/>
    </source>
</evidence>
<proteinExistence type="predicted"/>
<evidence type="ECO:0000313" key="2">
    <source>
        <dbReference type="Proteomes" id="UP000789706"/>
    </source>
</evidence>
<protein>
    <submittedName>
        <fullName evidence="1">943_t:CDS:1</fullName>
    </submittedName>
</protein>
<dbReference type="EMBL" id="CAJVPK010000959">
    <property type="protein sequence ID" value="CAG8562138.1"/>
    <property type="molecule type" value="Genomic_DNA"/>
</dbReference>
<reference evidence="1" key="1">
    <citation type="submission" date="2021-06" db="EMBL/GenBank/DDBJ databases">
        <authorList>
            <person name="Kallberg Y."/>
            <person name="Tangrot J."/>
            <person name="Rosling A."/>
        </authorList>
    </citation>
    <scope>NUCLEOTIDE SEQUENCE</scope>
    <source>
        <strain evidence="1">AZ414A</strain>
    </source>
</reference>
<dbReference type="AlphaFoldDB" id="A0A9N9FV25"/>
<gene>
    <name evidence="1" type="ORF">DEBURN_LOCUS7642</name>
</gene>
<dbReference type="Proteomes" id="UP000789706">
    <property type="component" value="Unassembled WGS sequence"/>
</dbReference>
<sequence>MRKFGERQIETSVTADRNYFNCIQFTKPKITINESNNRNKSFNSNISNSNFLSIESNVYFGTSAASHAKVKKLIKLLLDKKNEIDKVFESQPAYFIGLDFHESSSMPHISCWTTEPLDIIILENLEELFNDEFETMSYVLTPTNDEDINGEINETDLSDVFQDFNISAYLHAKVDPLHNKRNNLKFSININDCRMGPMLSDKWPSLRKLGSGYFLDSVEIWVTPIKDESMPNKSLYKVKNGPWPQQFNKDIDISKVHEYKNGISASIGRDPASILSQCIMDGKEIKSATKEWELTVDGSGKTGLRWRYTYTAENLYKDLDRRKNFAPGKHSCHWLTLESMSGFHITITQVLCCKITDGWRKLKPNTKSNFMKLCPKMSHTLKITFNSLKNFNENFENFMKSEESHEDHINIILEKNASPQIEDPKKSYVGYINLERSVKI</sequence>
<keyword evidence="2" id="KW-1185">Reference proteome</keyword>
<comment type="caution">
    <text evidence="1">The sequence shown here is derived from an EMBL/GenBank/DDBJ whole genome shotgun (WGS) entry which is preliminary data.</text>
</comment>
<name>A0A9N9FV25_9GLOM</name>